<dbReference type="PANTHER" id="PTHR30244">
    <property type="entry name" value="TRANSAMINASE"/>
    <property type="match status" value="1"/>
</dbReference>
<dbReference type="GO" id="GO:0030170">
    <property type="term" value="F:pyridoxal phosphate binding"/>
    <property type="evidence" value="ECO:0007669"/>
    <property type="project" value="TreeGrafter"/>
</dbReference>
<dbReference type="InterPro" id="IPR015421">
    <property type="entry name" value="PyrdxlP-dep_Trfase_major"/>
</dbReference>
<name>A0A9X2WBD7_9GAMM</name>
<organism evidence="5 6">
    <name type="scientific">Thalassolituus pacificus</name>
    <dbReference type="NCBI Taxonomy" id="2975440"/>
    <lineage>
        <taxon>Bacteria</taxon>
        <taxon>Pseudomonadati</taxon>
        <taxon>Pseudomonadota</taxon>
        <taxon>Gammaproteobacteria</taxon>
        <taxon>Oceanospirillales</taxon>
        <taxon>Oceanospirillaceae</taxon>
        <taxon>Thalassolituus</taxon>
    </lineage>
</organism>
<dbReference type="AlphaFoldDB" id="A0A9X2WBD7"/>
<keyword evidence="5" id="KW-0032">Aminotransferase</keyword>
<evidence type="ECO:0000313" key="5">
    <source>
        <dbReference type="EMBL" id="MCT7357489.1"/>
    </source>
</evidence>
<reference evidence="5" key="2">
    <citation type="submission" date="2022-08" db="EMBL/GenBank/DDBJ databases">
        <authorList>
            <person name="Dong C."/>
        </authorList>
    </citation>
    <scope>NUCLEOTIDE SEQUENCE</scope>
    <source>
        <strain evidence="5">59MF3M-4</strain>
    </source>
</reference>
<dbReference type="PANTHER" id="PTHR30244:SF30">
    <property type="entry name" value="BLR5990 PROTEIN"/>
    <property type="match status" value="1"/>
</dbReference>
<comment type="caution">
    <text evidence="5">The sequence shown here is derived from an EMBL/GenBank/DDBJ whole genome shotgun (WGS) entry which is preliminary data.</text>
</comment>
<dbReference type="NCBIfam" id="TIGR04181">
    <property type="entry name" value="NHT_00031"/>
    <property type="match status" value="1"/>
</dbReference>
<dbReference type="InterPro" id="IPR015424">
    <property type="entry name" value="PyrdxlP-dep_Trfase"/>
</dbReference>
<sequence length="384" mass="42589">MFEQLKDLMQSLYSGESAISLHRPSFTQEEESAVAACVRGSFVSSVGPEIQKFEQLMADFCLSGHAIATVNGTAALHLSLHALGVHSEDIVLTQSLSFAATGHAILQTGAKPVYIDIALPEGSMCPVALLQFLEEECKQQENICIHKASKRRIAACVPMHSFGEPAKIAEIAEICRNWSIPLIEDAAEALGSFTQGKHCGTFGICGILSFNGNKIMTTGAGGMILCKDETLAKRLKHLSTTAKIPDPFEFRHSEAGFNYRLPNLNASLGIAQFKKLPNFLSIKKGIYKEYKKFFQPFGYNLVNNPEAQSNHWLNTVIMNSAEEKEELLQFLKEHDIQARPAWYPLHRQQHLQSAVEIPLPQTDWLYSRAVSLPSSVPLEARRYD</sequence>
<dbReference type="GO" id="GO:0008483">
    <property type="term" value="F:transaminase activity"/>
    <property type="evidence" value="ECO:0007669"/>
    <property type="project" value="UniProtKB-KW"/>
</dbReference>
<protein>
    <submittedName>
        <fullName evidence="5">LegC family aminotransferase</fullName>
    </submittedName>
</protein>
<dbReference type="CDD" id="cd00616">
    <property type="entry name" value="AHBA_syn"/>
    <property type="match status" value="1"/>
</dbReference>
<dbReference type="SUPFAM" id="SSF53383">
    <property type="entry name" value="PLP-dependent transferases"/>
    <property type="match status" value="1"/>
</dbReference>
<dbReference type="Pfam" id="PF01041">
    <property type="entry name" value="DegT_DnrJ_EryC1"/>
    <property type="match status" value="1"/>
</dbReference>
<evidence type="ECO:0000256" key="1">
    <source>
        <dbReference type="ARBA" id="ARBA00022898"/>
    </source>
</evidence>
<comment type="similarity">
    <text evidence="4">Belongs to the DegT/DnrJ/EryC1 family.</text>
</comment>
<keyword evidence="6" id="KW-1185">Reference proteome</keyword>
<dbReference type="PIRSF" id="PIRSF000390">
    <property type="entry name" value="PLP_StrS"/>
    <property type="match status" value="1"/>
</dbReference>
<feature type="active site" description="Proton acceptor" evidence="2">
    <location>
        <position position="214"/>
    </location>
</feature>
<keyword evidence="1 3" id="KW-0663">Pyridoxal phosphate</keyword>
<evidence type="ECO:0000256" key="3">
    <source>
        <dbReference type="PIRSR" id="PIRSR000390-2"/>
    </source>
</evidence>
<dbReference type="EMBL" id="JAOANI010000002">
    <property type="protein sequence ID" value="MCT7357489.1"/>
    <property type="molecule type" value="Genomic_DNA"/>
</dbReference>
<keyword evidence="5" id="KW-0808">Transferase</keyword>
<dbReference type="InterPro" id="IPR000653">
    <property type="entry name" value="DegT/StrS_aminotransferase"/>
</dbReference>
<gene>
    <name evidence="5" type="ORF">NYR02_00440</name>
</gene>
<feature type="modified residue" description="N6-(pyridoxal phosphate)lysine" evidence="3">
    <location>
        <position position="214"/>
    </location>
</feature>
<dbReference type="InterPro" id="IPR026385">
    <property type="entry name" value="LegC-like"/>
</dbReference>
<evidence type="ECO:0000256" key="2">
    <source>
        <dbReference type="PIRSR" id="PIRSR000390-1"/>
    </source>
</evidence>
<dbReference type="Gene3D" id="3.40.640.10">
    <property type="entry name" value="Type I PLP-dependent aspartate aminotransferase-like (Major domain)"/>
    <property type="match status" value="1"/>
</dbReference>
<reference evidence="5" key="1">
    <citation type="journal article" date="2022" name="Front. Microbiol.">
        <title>Genome-based taxonomic rearrangement of Oceanobacter-related bacteria including the description of Thalassolituus hydrocarbonoclasticus sp. nov. and Thalassolituus pacificus sp. nov. and emended description of the genus Thalassolituus.</title>
        <authorList>
            <person name="Dong C."/>
            <person name="Wei L."/>
            <person name="Wang J."/>
            <person name="Lai Q."/>
            <person name="Huang Z."/>
            <person name="Shao Z."/>
        </authorList>
    </citation>
    <scope>NUCLEOTIDE SEQUENCE</scope>
    <source>
        <strain evidence="5">59MF3M-4</strain>
    </source>
</reference>
<proteinExistence type="inferred from homology"/>
<dbReference type="GO" id="GO:0000271">
    <property type="term" value="P:polysaccharide biosynthetic process"/>
    <property type="evidence" value="ECO:0007669"/>
    <property type="project" value="TreeGrafter"/>
</dbReference>
<evidence type="ECO:0000313" key="6">
    <source>
        <dbReference type="Proteomes" id="UP001147830"/>
    </source>
</evidence>
<dbReference type="RefSeq" id="WP_260974423.1">
    <property type="nucleotide sequence ID" value="NZ_JAOANI010000002.1"/>
</dbReference>
<accession>A0A9X2WBD7</accession>
<dbReference type="Proteomes" id="UP001147830">
    <property type="component" value="Unassembled WGS sequence"/>
</dbReference>
<evidence type="ECO:0000256" key="4">
    <source>
        <dbReference type="RuleBase" id="RU004508"/>
    </source>
</evidence>